<evidence type="ECO:0000313" key="3">
    <source>
        <dbReference type="Proteomes" id="UP000242146"/>
    </source>
</evidence>
<dbReference type="AlphaFoldDB" id="A0A1X2GHF9"/>
<dbReference type="EMBL" id="MCGT01000016">
    <property type="protein sequence ID" value="ORX53175.1"/>
    <property type="molecule type" value="Genomic_DNA"/>
</dbReference>
<proteinExistence type="predicted"/>
<organism evidence="2 3">
    <name type="scientific">Hesseltinella vesiculosa</name>
    <dbReference type="NCBI Taxonomy" id="101127"/>
    <lineage>
        <taxon>Eukaryota</taxon>
        <taxon>Fungi</taxon>
        <taxon>Fungi incertae sedis</taxon>
        <taxon>Mucoromycota</taxon>
        <taxon>Mucoromycotina</taxon>
        <taxon>Mucoromycetes</taxon>
        <taxon>Mucorales</taxon>
        <taxon>Cunninghamellaceae</taxon>
        <taxon>Hesseltinella</taxon>
    </lineage>
</organism>
<evidence type="ECO:0000256" key="1">
    <source>
        <dbReference type="SAM" id="Coils"/>
    </source>
</evidence>
<name>A0A1X2GHF9_9FUNG</name>
<comment type="caution">
    <text evidence="2">The sequence shown here is derived from an EMBL/GenBank/DDBJ whole genome shotgun (WGS) entry which is preliminary data.</text>
</comment>
<dbReference type="Proteomes" id="UP000242146">
    <property type="component" value="Unassembled WGS sequence"/>
</dbReference>
<evidence type="ECO:0000313" key="2">
    <source>
        <dbReference type="EMBL" id="ORX53175.1"/>
    </source>
</evidence>
<gene>
    <name evidence="2" type="ORF">DM01DRAFT_1322924</name>
</gene>
<sequence length="269" mass="31133">MLHIQENIPHSNSLIISQFLASAQSAAQQIPSIPPSLPAIQLQSSRSTKVIEHLHEKWERIQKELETTRSHDLMSILESKEKTLKTTKSTSVSMESQVKKLKDEAMHSRLQLEALRKQEQTLGKERDRAVAKKEQWERHHFVLQQSLAHLEQRLHREAGSLQQSLIYVQHRVVVMNKHHKQLIRLVITTLQCQSTERTSHYHSLSLANQQLHTYQQHWLKQLQSNVLDLSLSIQKSGSTTDEFHLAFRRCRGEVQGLICKIKAYTTAMV</sequence>
<keyword evidence="1" id="KW-0175">Coiled coil</keyword>
<protein>
    <submittedName>
        <fullName evidence="2">Uncharacterized protein</fullName>
    </submittedName>
</protein>
<keyword evidence="3" id="KW-1185">Reference proteome</keyword>
<accession>A0A1X2GHF9</accession>
<reference evidence="2 3" key="1">
    <citation type="submission" date="2016-07" db="EMBL/GenBank/DDBJ databases">
        <title>Pervasive Adenine N6-methylation of Active Genes in Fungi.</title>
        <authorList>
            <consortium name="DOE Joint Genome Institute"/>
            <person name="Mondo S.J."/>
            <person name="Dannebaum R.O."/>
            <person name="Kuo R.C."/>
            <person name="Labutti K."/>
            <person name="Haridas S."/>
            <person name="Kuo A."/>
            <person name="Salamov A."/>
            <person name="Ahrendt S.R."/>
            <person name="Lipzen A."/>
            <person name="Sullivan W."/>
            <person name="Andreopoulos W.B."/>
            <person name="Clum A."/>
            <person name="Lindquist E."/>
            <person name="Daum C."/>
            <person name="Ramamoorthy G.K."/>
            <person name="Gryganskyi A."/>
            <person name="Culley D."/>
            <person name="Magnuson J.K."/>
            <person name="James T.Y."/>
            <person name="O'Malley M.A."/>
            <person name="Stajich J.E."/>
            <person name="Spatafora J.W."/>
            <person name="Visel A."/>
            <person name="Grigoriev I.V."/>
        </authorList>
    </citation>
    <scope>NUCLEOTIDE SEQUENCE [LARGE SCALE GENOMIC DNA]</scope>
    <source>
        <strain evidence="2 3">NRRL 3301</strain>
    </source>
</reference>
<dbReference type="OrthoDB" id="2261617at2759"/>
<feature type="coiled-coil region" evidence="1">
    <location>
        <begin position="98"/>
        <end position="132"/>
    </location>
</feature>